<evidence type="ECO:0000313" key="2">
    <source>
        <dbReference type="Proteomes" id="UP000824782"/>
    </source>
</evidence>
<sequence length="101" mass="11198">MQQVLSRREKKVGSGDIPGTCGASGTFFFFPFVCFLMSQHFDCLLFSRSHEVMYLFSAYTAQKGDGGNGVYGARKLDNIGEEAPQRHVLINEGSHIVSWTS</sequence>
<gene>
    <name evidence="1" type="ORF">GDO81_018981</name>
</gene>
<dbReference type="Proteomes" id="UP000824782">
    <property type="component" value="Unassembled WGS sequence"/>
</dbReference>
<proteinExistence type="predicted"/>
<reference evidence="1" key="1">
    <citation type="thesis" date="2020" institute="ProQuest LLC" country="789 East Eisenhower Parkway, Ann Arbor, MI, USA">
        <title>Comparative Genomics and Chromosome Evolution.</title>
        <authorList>
            <person name="Mudd A.B."/>
        </authorList>
    </citation>
    <scope>NUCLEOTIDE SEQUENCE</scope>
    <source>
        <strain evidence="1">237g6f4</strain>
        <tissue evidence="1">Blood</tissue>
    </source>
</reference>
<comment type="caution">
    <text evidence="1">The sequence shown here is derived from an EMBL/GenBank/DDBJ whole genome shotgun (WGS) entry which is preliminary data.</text>
</comment>
<accession>A0AAV6YG88</accession>
<name>A0AAV6YG88_ENGPU</name>
<keyword evidence="2" id="KW-1185">Reference proteome</keyword>
<dbReference type="AlphaFoldDB" id="A0AAV6YG88"/>
<evidence type="ECO:0000313" key="1">
    <source>
        <dbReference type="EMBL" id="KAG8534625.1"/>
    </source>
</evidence>
<protein>
    <submittedName>
        <fullName evidence="1">Uncharacterized protein</fullName>
    </submittedName>
</protein>
<dbReference type="EMBL" id="WNYA01097508">
    <property type="protein sequence ID" value="KAG8534625.1"/>
    <property type="molecule type" value="Genomic_DNA"/>
</dbReference>
<organism evidence="1 2">
    <name type="scientific">Engystomops pustulosus</name>
    <name type="common">Tungara frog</name>
    <name type="synonym">Physalaemus pustulosus</name>
    <dbReference type="NCBI Taxonomy" id="76066"/>
    <lineage>
        <taxon>Eukaryota</taxon>
        <taxon>Metazoa</taxon>
        <taxon>Chordata</taxon>
        <taxon>Craniata</taxon>
        <taxon>Vertebrata</taxon>
        <taxon>Euteleostomi</taxon>
        <taxon>Amphibia</taxon>
        <taxon>Batrachia</taxon>
        <taxon>Anura</taxon>
        <taxon>Neobatrachia</taxon>
        <taxon>Hyloidea</taxon>
        <taxon>Leptodactylidae</taxon>
        <taxon>Leiuperinae</taxon>
        <taxon>Engystomops</taxon>
    </lineage>
</organism>